<dbReference type="Gene3D" id="3.30.450.20">
    <property type="entry name" value="PAS domain"/>
    <property type="match status" value="2"/>
</dbReference>
<dbReference type="InterPro" id="IPR000014">
    <property type="entry name" value="PAS"/>
</dbReference>
<proteinExistence type="predicted"/>
<dbReference type="InterPro" id="IPR035965">
    <property type="entry name" value="PAS-like_dom_sf"/>
</dbReference>
<dbReference type="AlphaFoldDB" id="A0A6L6Q036"/>
<dbReference type="InterPro" id="IPR001610">
    <property type="entry name" value="PAC"/>
</dbReference>
<feature type="domain" description="Response regulatory" evidence="6">
    <location>
        <begin position="715"/>
        <end position="825"/>
    </location>
</feature>
<evidence type="ECO:0000259" key="6">
    <source>
        <dbReference type="PROSITE" id="PS50110"/>
    </source>
</evidence>
<feature type="domain" description="PAC" evidence="8">
    <location>
        <begin position="108"/>
        <end position="160"/>
    </location>
</feature>
<protein>
    <recommendedName>
        <fullName evidence="2">histidine kinase</fullName>
        <ecNumber evidence="2">2.7.13.3</ecNumber>
    </recommendedName>
</protein>
<dbReference type="SUPFAM" id="SSF55785">
    <property type="entry name" value="PYP-like sensor domain (PAS domain)"/>
    <property type="match status" value="2"/>
</dbReference>
<dbReference type="InterPro" id="IPR005467">
    <property type="entry name" value="His_kinase_dom"/>
</dbReference>
<dbReference type="CDD" id="cd00130">
    <property type="entry name" value="PAS"/>
    <property type="match status" value="1"/>
</dbReference>
<comment type="caution">
    <text evidence="9">The sequence shown here is derived from an EMBL/GenBank/DDBJ whole genome shotgun (WGS) entry which is preliminary data.</text>
</comment>
<dbReference type="InterPro" id="IPR036890">
    <property type="entry name" value="HATPase_C_sf"/>
</dbReference>
<evidence type="ECO:0000256" key="3">
    <source>
        <dbReference type="ARBA" id="ARBA00022553"/>
    </source>
</evidence>
<dbReference type="InterPro" id="IPR003661">
    <property type="entry name" value="HisK_dim/P_dom"/>
</dbReference>
<dbReference type="SMART" id="SM00388">
    <property type="entry name" value="HisKA"/>
    <property type="match status" value="1"/>
</dbReference>
<reference evidence="9 10" key="1">
    <citation type="submission" date="2019-11" db="EMBL/GenBank/DDBJ databases">
        <title>Type strains purchased from KCTC, JCM and DSMZ.</title>
        <authorList>
            <person name="Lu H."/>
        </authorList>
    </citation>
    <scope>NUCLEOTIDE SEQUENCE [LARGE SCALE GENOMIC DNA]</scope>
    <source>
        <strain evidence="9 10">KCTC 42409</strain>
    </source>
</reference>
<dbReference type="EMBL" id="WNLA01000006">
    <property type="protein sequence ID" value="MTW02856.1"/>
    <property type="molecule type" value="Genomic_DNA"/>
</dbReference>
<gene>
    <name evidence="9" type="ORF">GM668_12260</name>
</gene>
<evidence type="ECO:0000313" key="10">
    <source>
        <dbReference type="Proteomes" id="UP000484015"/>
    </source>
</evidence>
<dbReference type="PRINTS" id="PR00344">
    <property type="entry name" value="BCTRLSENSOR"/>
</dbReference>
<feature type="modified residue" description="4-aspartylphosphate" evidence="4">
    <location>
        <position position="616"/>
    </location>
</feature>
<dbReference type="CDD" id="cd00082">
    <property type="entry name" value="HisKA"/>
    <property type="match status" value="1"/>
</dbReference>
<dbReference type="PROSITE" id="PS50112">
    <property type="entry name" value="PAS"/>
    <property type="match status" value="1"/>
</dbReference>
<evidence type="ECO:0000259" key="7">
    <source>
        <dbReference type="PROSITE" id="PS50112"/>
    </source>
</evidence>
<dbReference type="Gene3D" id="3.40.50.2300">
    <property type="match status" value="2"/>
</dbReference>
<dbReference type="PROSITE" id="PS50110">
    <property type="entry name" value="RESPONSE_REGULATORY"/>
    <property type="match status" value="2"/>
</dbReference>
<feature type="domain" description="PAC" evidence="8">
    <location>
        <begin position="234"/>
        <end position="286"/>
    </location>
</feature>
<dbReference type="SMART" id="SM00448">
    <property type="entry name" value="REC"/>
    <property type="match status" value="2"/>
</dbReference>
<dbReference type="Pfam" id="PF00512">
    <property type="entry name" value="HisKA"/>
    <property type="match status" value="1"/>
</dbReference>
<evidence type="ECO:0000256" key="2">
    <source>
        <dbReference type="ARBA" id="ARBA00012438"/>
    </source>
</evidence>
<dbReference type="PROSITE" id="PS50113">
    <property type="entry name" value="PAC"/>
    <property type="match status" value="2"/>
</dbReference>
<dbReference type="Pfam" id="PF08447">
    <property type="entry name" value="PAS_3"/>
    <property type="match status" value="1"/>
</dbReference>
<dbReference type="PROSITE" id="PS50109">
    <property type="entry name" value="HIS_KIN"/>
    <property type="match status" value="1"/>
</dbReference>
<dbReference type="Proteomes" id="UP000484015">
    <property type="component" value="Unassembled WGS sequence"/>
</dbReference>
<dbReference type="InterPro" id="IPR000700">
    <property type="entry name" value="PAS-assoc_C"/>
</dbReference>
<dbReference type="SMART" id="SM00387">
    <property type="entry name" value="HATPase_c"/>
    <property type="match status" value="1"/>
</dbReference>
<sequence length="825" mass="90940">MSAYQHTLAASLMPGSAPEAVPFMAPDLYDNSRIVTEEFLRMAQEAGGIGSFEWFPDTGRMVVSATYRKLWGLAPGVEVTADMLVNLIDERDRERLGPARMAEDNPLEYTEYRIRRADTGELRWLARQGEVVARPGEPRRYIGVSFDITGRKQTEQALRASQDRLAAIFGQASVGLSELDLAGRFRRVNGALCHMLGRTEQELVGLHMDDIIHPDELEENRALVKRLVETGQSFTLEKRYFKPDGNWVWISSSMSRLEDEAGQPQALIAVKTDITERRRVEAALRDLNDTLEQRVGREIAERDKAEEALRQSQKMEAVGQLTGGVAHDFNNVLQIISGNLHLLQLQAGGDAMMRKRLDMAIAAVERGARLSSQLLAFARRQPLQPVVSNLGRLVSRMDDLLRRTLGEAIDIVTVIGSGLWNTLVDPGQIENVILNLAINARDAMQGAGKLTIEVGNTVLDEYYVNNLLDVPSGQYVMLSVTDTGAGMTPEVLQRAFEPFFTTKREGEGTGLGLSMAYGFVKQSRGHIKILSEPGQGTSIKIYLPRSLGEETRPDDGARSQELGGTETILVVEDDHGVRAVVIDMLSALGYRVLAAENGADAMELLKRQHVDLLFTDVVMPGTLRSPDLAVAARELQPDIAVLFTSGYPQNAIVHGGRLDAGLELLSKPYRREDLARKLRHVFNNRNQEIAARQRQLEAAVGLLPPQPPIADKSLRVLVVEDNVDSQAMVCELIGMLGHTVNGVCNGEQAWQLLQAHDVDVLFTDISLPGMSGIDLARRVLESGKAVRIIFSTGYGKDALEQSGLHATVLRKPYDLMDLKAALDHS</sequence>
<dbReference type="Gene3D" id="3.30.565.10">
    <property type="entry name" value="Histidine kinase-like ATPase, C-terminal domain"/>
    <property type="match status" value="1"/>
</dbReference>
<dbReference type="InterPro" id="IPR001789">
    <property type="entry name" value="Sig_transdc_resp-reg_receiver"/>
</dbReference>
<dbReference type="OrthoDB" id="9177042at2"/>
<name>A0A6L6Q036_9BURK</name>
<dbReference type="SUPFAM" id="SSF47384">
    <property type="entry name" value="Homodimeric domain of signal transducing histidine kinase"/>
    <property type="match status" value="1"/>
</dbReference>
<dbReference type="NCBIfam" id="TIGR00229">
    <property type="entry name" value="sensory_box"/>
    <property type="match status" value="1"/>
</dbReference>
<feature type="domain" description="Response regulatory" evidence="6">
    <location>
        <begin position="567"/>
        <end position="682"/>
    </location>
</feature>
<evidence type="ECO:0000259" key="8">
    <source>
        <dbReference type="PROSITE" id="PS50113"/>
    </source>
</evidence>
<dbReference type="Pfam" id="PF00072">
    <property type="entry name" value="Response_reg"/>
    <property type="match status" value="2"/>
</dbReference>
<dbReference type="Pfam" id="PF02518">
    <property type="entry name" value="HATPase_c"/>
    <property type="match status" value="1"/>
</dbReference>
<dbReference type="SUPFAM" id="SSF52172">
    <property type="entry name" value="CheY-like"/>
    <property type="match status" value="2"/>
</dbReference>
<evidence type="ECO:0000256" key="1">
    <source>
        <dbReference type="ARBA" id="ARBA00000085"/>
    </source>
</evidence>
<evidence type="ECO:0000256" key="4">
    <source>
        <dbReference type="PROSITE-ProRule" id="PRU00169"/>
    </source>
</evidence>
<dbReference type="PANTHER" id="PTHR43065:SF42">
    <property type="entry name" value="TWO-COMPONENT SENSOR PPRA"/>
    <property type="match status" value="1"/>
</dbReference>
<dbReference type="SMART" id="SM00086">
    <property type="entry name" value="PAC"/>
    <property type="match status" value="2"/>
</dbReference>
<dbReference type="InterPro" id="IPR013655">
    <property type="entry name" value="PAS_fold_3"/>
</dbReference>
<dbReference type="PANTHER" id="PTHR43065">
    <property type="entry name" value="SENSOR HISTIDINE KINASE"/>
    <property type="match status" value="1"/>
</dbReference>
<organism evidence="9 10">
    <name type="scientific">Pseudoduganella ginsengisoli</name>
    <dbReference type="NCBI Taxonomy" id="1462440"/>
    <lineage>
        <taxon>Bacteria</taxon>
        <taxon>Pseudomonadati</taxon>
        <taxon>Pseudomonadota</taxon>
        <taxon>Betaproteobacteria</taxon>
        <taxon>Burkholderiales</taxon>
        <taxon>Oxalobacteraceae</taxon>
        <taxon>Telluria group</taxon>
        <taxon>Pseudoduganella</taxon>
    </lineage>
</organism>
<evidence type="ECO:0000259" key="5">
    <source>
        <dbReference type="PROSITE" id="PS50109"/>
    </source>
</evidence>
<feature type="domain" description="Histidine kinase" evidence="5">
    <location>
        <begin position="324"/>
        <end position="547"/>
    </location>
</feature>
<dbReference type="Gene3D" id="1.10.287.130">
    <property type="match status" value="1"/>
</dbReference>
<evidence type="ECO:0000313" key="9">
    <source>
        <dbReference type="EMBL" id="MTW02856.1"/>
    </source>
</evidence>
<comment type="catalytic activity">
    <reaction evidence="1">
        <text>ATP + protein L-histidine = ADP + protein N-phospho-L-histidine.</text>
        <dbReference type="EC" id="2.7.13.3"/>
    </reaction>
</comment>
<dbReference type="SMART" id="SM00091">
    <property type="entry name" value="PAS"/>
    <property type="match status" value="2"/>
</dbReference>
<dbReference type="InterPro" id="IPR003594">
    <property type="entry name" value="HATPase_dom"/>
</dbReference>
<dbReference type="RefSeq" id="WP_155439234.1">
    <property type="nucleotide sequence ID" value="NZ_WNLA01000006.1"/>
</dbReference>
<dbReference type="InterPro" id="IPR011006">
    <property type="entry name" value="CheY-like_superfamily"/>
</dbReference>
<dbReference type="SUPFAM" id="SSF55874">
    <property type="entry name" value="ATPase domain of HSP90 chaperone/DNA topoisomerase II/histidine kinase"/>
    <property type="match status" value="1"/>
</dbReference>
<dbReference type="GO" id="GO:0000155">
    <property type="term" value="F:phosphorelay sensor kinase activity"/>
    <property type="evidence" value="ECO:0007669"/>
    <property type="project" value="InterPro"/>
</dbReference>
<accession>A0A6L6Q036</accession>
<keyword evidence="3 4" id="KW-0597">Phosphoprotein</keyword>
<dbReference type="EC" id="2.7.13.3" evidence="2"/>
<feature type="modified residue" description="4-aspartylphosphate" evidence="4">
    <location>
        <position position="764"/>
    </location>
</feature>
<dbReference type="InterPro" id="IPR036097">
    <property type="entry name" value="HisK_dim/P_sf"/>
</dbReference>
<feature type="domain" description="PAS" evidence="7">
    <location>
        <begin position="161"/>
        <end position="231"/>
    </location>
</feature>
<keyword evidence="10" id="KW-1185">Reference proteome</keyword>
<dbReference type="InterPro" id="IPR004358">
    <property type="entry name" value="Sig_transdc_His_kin-like_C"/>
</dbReference>
<dbReference type="Gene3D" id="2.10.70.100">
    <property type="match status" value="1"/>
</dbReference>